<name>A0A7S1WBZ8_ALECA</name>
<organism evidence="5">
    <name type="scientific">Alexandrium catenella</name>
    <name type="common">Red tide dinoflagellate</name>
    <name type="synonym">Gonyaulax catenella</name>
    <dbReference type="NCBI Taxonomy" id="2925"/>
    <lineage>
        <taxon>Eukaryota</taxon>
        <taxon>Sar</taxon>
        <taxon>Alveolata</taxon>
        <taxon>Dinophyceae</taxon>
        <taxon>Gonyaulacales</taxon>
        <taxon>Pyrocystaceae</taxon>
        <taxon>Alexandrium</taxon>
    </lineage>
</organism>
<dbReference type="EMBL" id="HBGE01060550">
    <property type="protein sequence ID" value="CAD9159501.1"/>
    <property type="molecule type" value="Transcribed_RNA"/>
</dbReference>
<dbReference type="Gene3D" id="3.30.70.330">
    <property type="match status" value="2"/>
</dbReference>
<protein>
    <recommendedName>
        <fullName evidence="4">RRM domain-containing protein</fullName>
    </recommendedName>
</protein>
<dbReference type="PANTHER" id="PTHR48025">
    <property type="entry name" value="OS02G0815200 PROTEIN"/>
    <property type="match status" value="1"/>
</dbReference>
<feature type="compositionally biased region" description="Basic and acidic residues" evidence="3">
    <location>
        <begin position="144"/>
        <end position="155"/>
    </location>
</feature>
<dbReference type="InterPro" id="IPR050502">
    <property type="entry name" value="Euk_RNA-bind_prot"/>
</dbReference>
<dbReference type="CDD" id="cd00590">
    <property type="entry name" value="RRM_SF"/>
    <property type="match status" value="1"/>
</dbReference>
<evidence type="ECO:0000259" key="4">
    <source>
        <dbReference type="PROSITE" id="PS50102"/>
    </source>
</evidence>
<accession>A0A7S1WBZ8</accession>
<dbReference type="SMART" id="SM00360">
    <property type="entry name" value="RRM"/>
    <property type="match status" value="2"/>
</dbReference>
<reference evidence="5" key="1">
    <citation type="submission" date="2021-01" db="EMBL/GenBank/DDBJ databases">
        <authorList>
            <person name="Corre E."/>
            <person name="Pelletier E."/>
            <person name="Niang G."/>
            <person name="Scheremetjew M."/>
            <person name="Finn R."/>
            <person name="Kale V."/>
            <person name="Holt S."/>
            <person name="Cochrane G."/>
            <person name="Meng A."/>
            <person name="Brown T."/>
            <person name="Cohen L."/>
        </authorList>
    </citation>
    <scope>NUCLEOTIDE SEQUENCE</scope>
    <source>
        <strain evidence="5">OF101</strain>
    </source>
</reference>
<dbReference type="InterPro" id="IPR035979">
    <property type="entry name" value="RBD_domain_sf"/>
</dbReference>
<keyword evidence="1 2" id="KW-0694">RNA-binding</keyword>
<gene>
    <name evidence="5" type="ORF">ACAT0790_LOCUS36266</name>
</gene>
<feature type="compositionally biased region" description="Basic and acidic residues" evidence="3">
    <location>
        <begin position="88"/>
        <end position="134"/>
    </location>
</feature>
<sequence>MGDRSDSPGPLRYRLWAGGLFKDISDDEVRKKMGKFGEVVDVRIRSSARDTFAFIQFTNQKAIDTAIEKMDNSSSLGDRVRVAQATENNKKRSDEDSDGRDDSRASSPRRLDRGDSRDRRGGRRGDRGRSDLSDRRHRRGGPRGYRDRDDSRDCGRGAGRCGRRGRDDYSPPPRGRRDGRDERHRQRSRSRDGVVRMAGKVPVGRHKVTIEHLPEDMTWLELKDLGRDYGPSLTFARTYRQGGAYYGMLEFKDRGHADRVIGEMNNRRVQGSKERLRAYYGPGPGGD</sequence>
<dbReference type="PROSITE" id="PS50102">
    <property type="entry name" value="RRM"/>
    <property type="match status" value="1"/>
</dbReference>
<dbReference type="SUPFAM" id="SSF54928">
    <property type="entry name" value="RNA-binding domain, RBD"/>
    <property type="match status" value="1"/>
</dbReference>
<dbReference type="PANTHER" id="PTHR48025:SF1">
    <property type="entry name" value="RRM DOMAIN-CONTAINING PROTEIN"/>
    <property type="match status" value="1"/>
</dbReference>
<evidence type="ECO:0000256" key="2">
    <source>
        <dbReference type="PROSITE-ProRule" id="PRU00176"/>
    </source>
</evidence>
<dbReference type="Pfam" id="PF00076">
    <property type="entry name" value="RRM_1"/>
    <property type="match status" value="2"/>
</dbReference>
<feature type="compositionally biased region" description="Basic and acidic residues" evidence="3">
    <location>
        <begin position="164"/>
        <end position="193"/>
    </location>
</feature>
<dbReference type="InterPro" id="IPR000504">
    <property type="entry name" value="RRM_dom"/>
</dbReference>
<evidence type="ECO:0000256" key="1">
    <source>
        <dbReference type="ARBA" id="ARBA00022884"/>
    </source>
</evidence>
<dbReference type="InterPro" id="IPR012677">
    <property type="entry name" value="Nucleotide-bd_a/b_plait_sf"/>
</dbReference>
<evidence type="ECO:0000256" key="3">
    <source>
        <dbReference type="SAM" id="MobiDB-lite"/>
    </source>
</evidence>
<dbReference type="AlphaFoldDB" id="A0A7S1WBZ8"/>
<dbReference type="GO" id="GO:0003729">
    <property type="term" value="F:mRNA binding"/>
    <property type="evidence" value="ECO:0007669"/>
    <property type="project" value="TreeGrafter"/>
</dbReference>
<proteinExistence type="predicted"/>
<feature type="region of interest" description="Disordered" evidence="3">
    <location>
        <begin position="70"/>
        <end position="193"/>
    </location>
</feature>
<evidence type="ECO:0000313" key="5">
    <source>
        <dbReference type="EMBL" id="CAD9159501.1"/>
    </source>
</evidence>
<feature type="domain" description="RRM" evidence="4">
    <location>
        <begin position="13"/>
        <end position="87"/>
    </location>
</feature>